<dbReference type="EMBL" id="JASPKY010001548">
    <property type="protein sequence ID" value="KAK9674754.1"/>
    <property type="molecule type" value="Genomic_DNA"/>
</dbReference>
<gene>
    <name evidence="2" type="ORF">QE152_g40881</name>
</gene>
<dbReference type="Pfam" id="PF00650">
    <property type="entry name" value="CRAL_TRIO"/>
    <property type="match status" value="1"/>
</dbReference>
<proteinExistence type="predicted"/>
<feature type="non-terminal residue" evidence="2">
    <location>
        <position position="1"/>
    </location>
</feature>
<accession>A0AAW1HF38</accession>
<dbReference type="Proteomes" id="UP001458880">
    <property type="component" value="Unassembled WGS sequence"/>
</dbReference>
<dbReference type="InterPro" id="IPR001251">
    <property type="entry name" value="CRAL-TRIO_dom"/>
</dbReference>
<evidence type="ECO:0000313" key="2">
    <source>
        <dbReference type="EMBL" id="KAK9674754.1"/>
    </source>
</evidence>
<evidence type="ECO:0000259" key="1">
    <source>
        <dbReference type="PROSITE" id="PS50191"/>
    </source>
</evidence>
<dbReference type="GO" id="GO:1902936">
    <property type="term" value="F:phosphatidylinositol bisphosphate binding"/>
    <property type="evidence" value="ECO:0007669"/>
    <property type="project" value="TreeGrafter"/>
</dbReference>
<dbReference type="AlphaFoldDB" id="A0AAW1HF38"/>
<protein>
    <submittedName>
        <fullName evidence="2">CRAL/TRIO domain</fullName>
    </submittedName>
</protein>
<dbReference type="CDD" id="cd00170">
    <property type="entry name" value="SEC14"/>
    <property type="match status" value="1"/>
</dbReference>
<dbReference type="PANTHER" id="PTHR10174:SF222">
    <property type="entry name" value="GH10083P-RELATED"/>
    <property type="match status" value="1"/>
</dbReference>
<dbReference type="PANTHER" id="PTHR10174">
    <property type="entry name" value="ALPHA-TOCOPHEROL TRANSFER PROTEIN-RELATED"/>
    <property type="match status" value="1"/>
</dbReference>
<feature type="domain" description="CRAL-TRIO" evidence="1">
    <location>
        <begin position="85"/>
        <end position="219"/>
    </location>
</feature>
<dbReference type="PROSITE" id="PS50191">
    <property type="entry name" value="CRAL_TRIO"/>
    <property type="match status" value="1"/>
</dbReference>
<dbReference type="InterPro" id="IPR036865">
    <property type="entry name" value="CRAL-TRIO_dom_sf"/>
</dbReference>
<comment type="caution">
    <text evidence="2">The sequence shown here is derived from an EMBL/GenBank/DDBJ whole genome shotgun (WGS) entry which is preliminary data.</text>
</comment>
<organism evidence="2 3">
    <name type="scientific">Popillia japonica</name>
    <name type="common">Japanese beetle</name>
    <dbReference type="NCBI Taxonomy" id="7064"/>
    <lineage>
        <taxon>Eukaryota</taxon>
        <taxon>Metazoa</taxon>
        <taxon>Ecdysozoa</taxon>
        <taxon>Arthropoda</taxon>
        <taxon>Hexapoda</taxon>
        <taxon>Insecta</taxon>
        <taxon>Pterygota</taxon>
        <taxon>Neoptera</taxon>
        <taxon>Endopterygota</taxon>
        <taxon>Coleoptera</taxon>
        <taxon>Polyphaga</taxon>
        <taxon>Scarabaeiformia</taxon>
        <taxon>Scarabaeidae</taxon>
        <taxon>Rutelinae</taxon>
        <taxon>Popillia</taxon>
    </lineage>
</organism>
<dbReference type="SUPFAM" id="SSF52087">
    <property type="entry name" value="CRAL/TRIO domain"/>
    <property type="match status" value="1"/>
</dbReference>
<dbReference type="GO" id="GO:0016020">
    <property type="term" value="C:membrane"/>
    <property type="evidence" value="ECO:0007669"/>
    <property type="project" value="TreeGrafter"/>
</dbReference>
<name>A0AAW1HF38_POPJA</name>
<dbReference type="Gene3D" id="3.40.525.10">
    <property type="entry name" value="CRAL-TRIO lipid binding domain"/>
    <property type="match status" value="1"/>
</dbReference>
<reference evidence="2 3" key="1">
    <citation type="journal article" date="2024" name="BMC Genomics">
        <title>De novo assembly and annotation of Popillia japonica's genome with initial clues to its potential as an invasive pest.</title>
        <authorList>
            <person name="Cucini C."/>
            <person name="Boschi S."/>
            <person name="Funari R."/>
            <person name="Cardaioli E."/>
            <person name="Iannotti N."/>
            <person name="Marturano G."/>
            <person name="Paoli F."/>
            <person name="Bruttini M."/>
            <person name="Carapelli A."/>
            <person name="Frati F."/>
            <person name="Nardi F."/>
        </authorList>
    </citation>
    <scope>NUCLEOTIDE SEQUENCE [LARGE SCALE GENOMIC DNA]</scope>
    <source>
        <strain evidence="2">DMR45628</strain>
    </source>
</reference>
<sequence>DNCLKQFLLWSKLDFDKAKKKFQRFCYNTTTHGEYFNDRNLATDYDLKCMEYSYIFPLPKSTPQGYKITITIHTITDPDRLSITELIRYFALMFDYITELIRYFALMFDYIIHKDSISTGSVLIFDLQYFKPHHYGKLFNLQFLKFLRFSEQNLPFMVKQVLVLNCHPLLEKGVNLCKSVVSEKISNRMVVSSNLQDLHKHIPLECMPMEYGGTSKRLDEFREDWRRLLMEEEKFLVELPKIKPTGPVPQEVKDVSSEFGLDGSFRKLNID</sequence>
<evidence type="ECO:0000313" key="3">
    <source>
        <dbReference type="Proteomes" id="UP001458880"/>
    </source>
</evidence>
<keyword evidence="3" id="KW-1185">Reference proteome</keyword>
<dbReference type="SMART" id="SM00516">
    <property type="entry name" value="SEC14"/>
    <property type="match status" value="1"/>
</dbReference>